<evidence type="ECO:0000256" key="5">
    <source>
        <dbReference type="ARBA" id="ARBA00023136"/>
    </source>
</evidence>
<dbReference type="EMBL" id="RXFM01000047">
    <property type="protein sequence ID" value="RST65970.1"/>
    <property type="molecule type" value="Genomic_DNA"/>
</dbReference>
<evidence type="ECO:0000256" key="1">
    <source>
        <dbReference type="ARBA" id="ARBA00004167"/>
    </source>
</evidence>
<protein>
    <submittedName>
        <fullName evidence="8">TrbI/VirB10 family protein</fullName>
    </submittedName>
</protein>
<keyword evidence="3 7" id="KW-0812">Transmembrane</keyword>
<accession>A0A3R9XMN3</accession>
<feature type="region of interest" description="Disordered" evidence="6">
    <location>
        <begin position="1"/>
        <end position="28"/>
    </location>
</feature>
<evidence type="ECO:0000256" key="6">
    <source>
        <dbReference type="SAM" id="MobiDB-lite"/>
    </source>
</evidence>
<keyword evidence="5 7" id="KW-0472">Membrane</keyword>
<keyword evidence="4 7" id="KW-1133">Transmembrane helix</keyword>
<organism evidence="8 9">
    <name type="scientific">Candidatus Aquarickettsia rohweri</name>
    <dbReference type="NCBI Taxonomy" id="2602574"/>
    <lineage>
        <taxon>Bacteria</taxon>
        <taxon>Pseudomonadati</taxon>
        <taxon>Pseudomonadota</taxon>
        <taxon>Alphaproteobacteria</taxon>
        <taxon>Rickettsiales</taxon>
        <taxon>Candidatus Midichloriaceae</taxon>
        <taxon>Candidatus Aquarickettsia</taxon>
    </lineage>
</organism>
<dbReference type="Pfam" id="PF03743">
    <property type="entry name" value="TrbI"/>
    <property type="match status" value="1"/>
</dbReference>
<evidence type="ECO:0000256" key="4">
    <source>
        <dbReference type="ARBA" id="ARBA00022989"/>
    </source>
</evidence>
<comment type="subcellular location">
    <subcellularLocation>
        <location evidence="1">Membrane</location>
        <topology evidence="1">Single-pass membrane protein</topology>
    </subcellularLocation>
</comment>
<comment type="similarity">
    <text evidence="2">Belongs to the TrbI/VirB10 family.</text>
</comment>
<gene>
    <name evidence="8" type="ORF">EIC27_03880</name>
</gene>
<dbReference type="InterPro" id="IPR042217">
    <property type="entry name" value="T4SS_VirB10/TrbI"/>
</dbReference>
<comment type="caution">
    <text evidence="8">The sequence shown here is derived from an EMBL/GenBank/DDBJ whole genome shotgun (WGS) entry which is preliminary data.</text>
</comment>
<dbReference type="AlphaFoldDB" id="A0A3R9XMN3"/>
<dbReference type="InterPro" id="IPR005498">
    <property type="entry name" value="T4SS_VirB10/TraB/TrbI"/>
</dbReference>
<evidence type="ECO:0000313" key="8">
    <source>
        <dbReference type="EMBL" id="RST65970.1"/>
    </source>
</evidence>
<dbReference type="Proteomes" id="UP000279470">
    <property type="component" value="Unassembled WGS sequence"/>
</dbReference>
<evidence type="ECO:0000256" key="7">
    <source>
        <dbReference type="SAM" id="Phobius"/>
    </source>
</evidence>
<feature type="compositionally biased region" description="Basic and acidic residues" evidence="6">
    <location>
        <begin position="71"/>
        <end position="87"/>
    </location>
</feature>
<feature type="compositionally biased region" description="Gly residues" evidence="6">
    <location>
        <begin position="192"/>
        <end position="204"/>
    </location>
</feature>
<feature type="transmembrane region" description="Helical" evidence="7">
    <location>
        <begin position="47"/>
        <end position="65"/>
    </location>
</feature>
<reference evidence="9" key="1">
    <citation type="submission" date="2018-11" db="EMBL/GenBank/DDBJ databases">
        <title>Phylogenetic, genomic, and biogeographic characterization of a novel and ubiquitous marine invertebrate-associated Rickettsiales parasite, Candidatus Marinoinvertebrata rohwerii, gen. nov., sp. nov.</title>
        <authorList>
            <person name="Klinges J.G."/>
            <person name="Rosales S.M."/>
            <person name="Mcminds R."/>
            <person name="Shaver E.C."/>
            <person name="Shantz A."/>
            <person name="Peters E.C."/>
            <person name="Burkepile D.E."/>
            <person name="Silliman B.R."/>
            <person name="Vega Thurber R.L."/>
        </authorList>
    </citation>
    <scope>NUCLEOTIDE SEQUENCE [LARGE SCALE GENOMIC DNA]</scope>
    <source>
        <strain evidence="9">a_cerv_44</strain>
    </source>
</reference>
<feature type="region of interest" description="Disordered" evidence="6">
    <location>
        <begin position="71"/>
        <end position="223"/>
    </location>
</feature>
<feature type="compositionally biased region" description="Basic and acidic residues" evidence="6">
    <location>
        <begin position="97"/>
        <end position="112"/>
    </location>
</feature>
<name>A0A3R9XMN3_9RICK</name>
<dbReference type="RefSeq" id="WP_126044823.1">
    <property type="nucleotide sequence ID" value="NZ_RXFM01000047.1"/>
</dbReference>
<feature type="region of interest" description="Disordered" evidence="6">
    <location>
        <begin position="380"/>
        <end position="407"/>
    </location>
</feature>
<evidence type="ECO:0000256" key="3">
    <source>
        <dbReference type="ARBA" id="ARBA00022692"/>
    </source>
</evidence>
<evidence type="ECO:0000256" key="2">
    <source>
        <dbReference type="ARBA" id="ARBA00010265"/>
    </source>
</evidence>
<keyword evidence="9" id="KW-1185">Reference proteome</keyword>
<evidence type="ECO:0000313" key="9">
    <source>
        <dbReference type="Proteomes" id="UP000279470"/>
    </source>
</evidence>
<dbReference type="Gene3D" id="2.40.128.260">
    <property type="entry name" value="Type IV secretion system, VirB10/TraB/TrbI"/>
    <property type="match status" value="1"/>
</dbReference>
<dbReference type="OrthoDB" id="9807354at2"/>
<dbReference type="CDD" id="cd16429">
    <property type="entry name" value="VirB10"/>
    <property type="match status" value="1"/>
</dbReference>
<proteinExistence type="inferred from homology"/>
<sequence length="470" mass="50586">MAQEEQVKDVNTNITDNNANQEASGQEAVNKNTTFSSVSIASTQKKFLLIFFILLGVLVAYYFIFEGNDSKDKVKSEPVDKKEKEQILKTSKPVPEVNKDSEIKDLNKDSKSIEAPQVQAPTPPPPPPPPPEKPSIPQKPTLPLPPSLNTNSDDDDDSSSKTIFRSPFSDDSEEKKKKQMAIEAKMKQGIMVSGGGGSGGGLLGGDSKNKDNKSSSKKSTSDFLGFGDGALDGEVIGKTIAPTVKATEVTNLNRTIIQGKIIYAVLETAINTDIPGMLRAIVSRDIYAEQGTDVMIPKGSRLIGTYTSQVKGGQTRVGVIWNRLIRPDGLDIEIKSQGVDQLGRPGVAGNVYDHFWRKIGNAFLVSYVVPVAAAEAAKKASNIKNSSSSSTTNKGTDGSITITTTGDPVSQAITDSTKQFSDITKSMIQDSFSTNPTITVNQGTIINILVQRDLVFPPPSLLQNRKLNNK</sequence>
<dbReference type="GO" id="GO:0016020">
    <property type="term" value="C:membrane"/>
    <property type="evidence" value="ECO:0007669"/>
    <property type="project" value="UniProtKB-SubCell"/>
</dbReference>
<feature type="compositionally biased region" description="Polar residues" evidence="6">
    <location>
        <begin position="9"/>
        <end position="28"/>
    </location>
</feature>
<feature type="compositionally biased region" description="Pro residues" evidence="6">
    <location>
        <begin position="121"/>
        <end position="134"/>
    </location>
</feature>